<keyword evidence="2" id="KW-0472">Membrane</keyword>
<evidence type="ECO:0000256" key="1">
    <source>
        <dbReference type="SAM" id="MobiDB-lite"/>
    </source>
</evidence>
<dbReference type="PANTHER" id="PTHR44757">
    <property type="entry name" value="DIGUANYLATE CYCLASE DGCP"/>
    <property type="match status" value="1"/>
</dbReference>
<accession>A0A2T3W9K6</accession>
<feature type="transmembrane region" description="Helical" evidence="2">
    <location>
        <begin position="206"/>
        <end position="229"/>
    </location>
</feature>
<organism evidence="5 6">
    <name type="scientific">Deinococcus arcticus</name>
    <dbReference type="NCBI Taxonomy" id="2136176"/>
    <lineage>
        <taxon>Bacteria</taxon>
        <taxon>Thermotogati</taxon>
        <taxon>Deinococcota</taxon>
        <taxon>Deinococci</taxon>
        <taxon>Deinococcales</taxon>
        <taxon>Deinococcaceae</taxon>
        <taxon>Deinococcus</taxon>
    </lineage>
</organism>
<dbReference type="SUPFAM" id="SSF55073">
    <property type="entry name" value="Nucleotide cyclase"/>
    <property type="match status" value="1"/>
</dbReference>
<dbReference type="SMART" id="SM00052">
    <property type="entry name" value="EAL"/>
    <property type="match status" value="1"/>
</dbReference>
<feature type="compositionally biased region" description="Basic residues" evidence="1">
    <location>
        <begin position="1"/>
        <end position="11"/>
    </location>
</feature>
<comment type="caution">
    <text evidence="5">The sequence shown here is derived from an EMBL/GenBank/DDBJ whole genome shotgun (WGS) entry which is preliminary data.</text>
</comment>
<evidence type="ECO:0000256" key="2">
    <source>
        <dbReference type="SAM" id="Phobius"/>
    </source>
</evidence>
<feature type="transmembrane region" description="Helical" evidence="2">
    <location>
        <begin position="113"/>
        <end position="135"/>
    </location>
</feature>
<feature type="transmembrane region" description="Helical" evidence="2">
    <location>
        <begin position="241"/>
        <end position="265"/>
    </location>
</feature>
<dbReference type="CDD" id="cd01949">
    <property type="entry name" value="GGDEF"/>
    <property type="match status" value="1"/>
</dbReference>
<proteinExistence type="predicted"/>
<dbReference type="EMBL" id="PYSV01000005">
    <property type="protein sequence ID" value="PTA68517.1"/>
    <property type="molecule type" value="Genomic_DNA"/>
</dbReference>
<evidence type="ECO:0008006" key="7">
    <source>
        <dbReference type="Google" id="ProtNLM"/>
    </source>
</evidence>
<gene>
    <name evidence="5" type="ORF">C8263_06880</name>
</gene>
<feature type="region of interest" description="Disordered" evidence="1">
    <location>
        <begin position="859"/>
        <end position="887"/>
    </location>
</feature>
<dbReference type="CDD" id="cd01948">
    <property type="entry name" value="EAL"/>
    <property type="match status" value="1"/>
</dbReference>
<evidence type="ECO:0000313" key="6">
    <source>
        <dbReference type="Proteomes" id="UP000240317"/>
    </source>
</evidence>
<dbReference type="InterPro" id="IPR043128">
    <property type="entry name" value="Rev_trsase/Diguanyl_cyclase"/>
</dbReference>
<evidence type="ECO:0000313" key="5">
    <source>
        <dbReference type="EMBL" id="PTA68517.1"/>
    </source>
</evidence>
<dbReference type="NCBIfam" id="TIGR00254">
    <property type="entry name" value="GGDEF"/>
    <property type="match status" value="1"/>
</dbReference>
<feature type="domain" description="EAL" evidence="3">
    <location>
        <begin position="624"/>
        <end position="877"/>
    </location>
</feature>
<feature type="transmembrane region" description="Helical" evidence="2">
    <location>
        <begin position="369"/>
        <end position="389"/>
    </location>
</feature>
<dbReference type="Pfam" id="PF00563">
    <property type="entry name" value="EAL"/>
    <property type="match status" value="1"/>
</dbReference>
<feature type="domain" description="GGDEF" evidence="4">
    <location>
        <begin position="482"/>
        <end position="615"/>
    </location>
</feature>
<feature type="transmembrane region" description="Helical" evidence="2">
    <location>
        <begin position="147"/>
        <end position="167"/>
    </location>
</feature>
<keyword evidence="2" id="KW-1133">Transmembrane helix</keyword>
<feature type="compositionally biased region" description="Basic and acidic residues" evidence="1">
    <location>
        <begin position="877"/>
        <end position="887"/>
    </location>
</feature>
<dbReference type="PANTHER" id="PTHR44757:SF2">
    <property type="entry name" value="BIOFILM ARCHITECTURE MAINTENANCE PROTEIN MBAA"/>
    <property type="match status" value="1"/>
</dbReference>
<feature type="transmembrane region" description="Helical" evidence="2">
    <location>
        <begin position="173"/>
        <end position="194"/>
    </location>
</feature>
<keyword evidence="2" id="KW-0812">Transmembrane</keyword>
<evidence type="ECO:0000259" key="4">
    <source>
        <dbReference type="PROSITE" id="PS50887"/>
    </source>
</evidence>
<dbReference type="InterPro" id="IPR001633">
    <property type="entry name" value="EAL_dom"/>
</dbReference>
<dbReference type="InterPro" id="IPR000160">
    <property type="entry name" value="GGDEF_dom"/>
</dbReference>
<dbReference type="InterPro" id="IPR052155">
    <property type="entry name" value="Biofilm_reg_signaling"/>
</dbReference>
<dbReference type="InterPro" id="IPR035919">
    <property type="entry name" value="EAL_sf"/>
</dbReference>
<feature type="transmembrane region" description="Helical" evidence="2">
    <location>
        <begin position="338"/>
        <end position="357"/>
    </location>
</feature>
<protein>
    <recommendedName>
        <fullName evidence="7">GGDEF-domain containing protein</fullName>
    </recommendedName>
</protein>
<reference evidence="5 6" key="1">
    <citation type="submission" date="2018-03" db="EMBL/GenBank/DDBJ databases">
        <title>Draft genome of Deinococcus sp. OD32.</title>
        <authorList>
            <person name="Wang X.-P."/>
            <person name="Du Z.-J."/>
        </authorList>
    </citation>
    <scope>NUCLEOTIDE SEQUENCE [LARGE SCALE GENOMIC DNA]</scope>
    <source>
        <strain evidence="5 6">OD32</strain>
    </source>
</reference>
<name>A0A2T3W9K6_9DEIO</name>
<sequence length="887" mass="95505">MGPARRRHWPVRRPGTARGQRQRCRGARRSGGARSYAAVPPPAGWSKVKLTPVCSAHVASGVRGQLMPLSPPPSPSRIPAPVPGRVAFALCALLLGLHALWVAFPQGDALTRLWVSSLIYIPTFVFAGLSCIWNARRHAHERAAWRTLGAGLLSFGAGQILYAYLLLVRQDPPFPSVADIGFLLALALYAWGFLRFEHAALTRWDTLRLGVDVAIIMAAVGVYAWHFVLRGVLAAYAGEPLAAVIGLTYPVGDLLLLSILLLISLRGGACPGPRETLLAAGLLALIVADQAFIVLGAAGTYQEGSWPDVFWALGATLFAAASFRPAQDHALFAPLAALHRAALFLPYVALAAAFALLVATQGGPGGQGVLWGTVLVTALVVVRQVLAFVDNARLTAQLRQLSGELEGRVQRRTAELNRANAALRELTGDLEQKVRERTAELEASQARLAHQAQHDVLTGLPNRALFQDRLERGIATAVRERRRVAVLFIDLDGFKAVNDTLGHAAGDELLREVAARLQDSVRRNDTVARLGGDEFTVMLLSIHSAQDAALVAAKILERLRQPIALGGAQAHVTGSIGVSLYPDDGADAQDLQRFADLAMYRAKQGGKNNVTFYAPEMNAAGTARSSMELGLRGALEGGELRVVYQPLHDLSGQVRGAEALLRWQSAALGNVSPATFIPVAEDTGLIIPIGTFVLNEACRQLAAWREDGRALERISVNVSPAQFVQGDFVDVVRRALQTWRLQGRDLELELTERMILRDVKGVARKMAELRAMGVRLSIDDFGTGNSALNYLMTLPVTTLKVDRTFVQALEDSPGAYRIVQAIVALGHALGLDVVAEGVETPAQLLQVRDLGVERTQGFLLGRPGPPEELNWEGTGEGGKEKGGDHWA</sequence>
<feature type="transmembrane region" description="Helical" evidence="2">
    <location>
        <begin position="86"/>
        <end position="107"/>
    </location>
</feature>
<dbReference type="Gene3D" id="3.20.20.450">
    <property type="entry name" value="EAL domain"/>
    <property type="match status" value="1"/>
</dbReference>
<feature type="region of interest" description="Disordered" evidence="1">
    <location>
        <begin position="1"/>
        <end position="37"/>
    </location>
</feature>
<dbReference type="SMART" id="SM00267">
    <property type="entry name" value="GGDEF"/>
    <property type="match status" value="1"/>
</dbReference>
<evidence type="ECO:0000259" key="3">
    <source>
        <dbReference type="PROSITE" id="PS50883"/>
    </source>
</evidence>
<dbReference type="PROSITE" id="PS50883">
    <property type="entry name" value="EAL"/>
    <property type="match status" value="1"/>
</dbReference>
<dbReference type="FunFam" id="3.30.70.270:FF:000001">
    <property type="entry name" value="Diguanylate cyclase domain protein"/>
    <property type="match status" value="1"/>
</dbReference>
<feature type="transmembrane region" description="Helical" evidence="2">
    <location>
        <begin position="277"/>
        <end position="297"/>
    </location>
</feature>
<dbReference type="Pfam" id="PF00990">
    <property type="entry name" value="GGDEF"/>
    <property type="match status" value="1"/>
</dbReference>
<dbReference type="Proteomes" id="UP000240317">
    <property type="component" value="Unassembled WGS sequence"/>
</dbReference>
<dbReference type="SUPFAM" id="SSF141868">
    <property type="entry name" value="EAL domain-like"/>
    <property type="match status" value="1"/>
</dbReference>
<dbReference type="AlphaFoldDB" id="A0A2T3W9K6"/>
<dbReference type="InterPro" id="IPR029787">
    <property type="entry name" value="Nucleotide_cyclase"/>
</dbReference>
<dbReference type="PROSITE" id="PS50887">
    <property type="entry name" value="GGDEF"/>
    <property type="match status" value="1"/>
</dbReference>
<keyword evidence="6" id="KW-1185">Reference proteome</keyword>
<dbReference type="Gene3D" id="3.30.70.270">
    <property type="match status" value="1"/>
</dbReference>